<dbReference type="SUPFAM" id="SSF47413">
    <property type="entry name" value="lambda repressor-like DNA-binding domains"/>
    <property type="match status" value="1"/>
</dbReference>
<evidence type="ECO:0000313" key="3">
    <source>
        <dbReference type="Proteomes" id="UP001500711"/>
    </source>
</evidence>
<dbReference type="Gene3D" id="1.10.260.40">
    <property type="entry name" value="lambda repressor-like DNA-binding domains"/>
    <property type="match status" value="1"/>
</dbReference>
<dbReference type="PANTHER" id="PTHR35010">
    <property type="entry name" value="BLL4672 PROTEIN-RELATED"/>
    <property type="match status" value="1"/>
</dbReference>
<comment type="caution">
    <text evidence="2">The sequence shown here is derived from an EMBL/GenBank/DDBJ whole genome shotgun (WGS) entry which is preliminary data.</text>
</comment>
<dbReference type="Pfam" id="PF13560">
    <property type="entry name" value="HTH_31"/>
    <property type="match status" value="1"/>
</dbReference>
<evidence type="ECO:0000313" key="2">
    <source>
        <dbReference type="EMBL" id="GAA3673191.1"/>
    </source>
</evidence>
<evidence type="ECO:0000259" key="1">
    <source>
        <dbReference type="SMART" id="SM00530"/>
    </source>
</evidence>
<dbReference type="CDD" id="cd00093">
    <property type="entry name" value="HTH_XRE"/>
    <property type="match status" value="1"/>
</dbReference>
<protein>
    <recommendedName>
        <fullName evidence="1">HTH cro/C1-type domain-containing protein</fullName>
    </recommendedName>
</protein>
<organism evidence="2 3">
    <name type="scientific">Lentzea roselyniae</name>
    <dbReference type="NCBI Taxonomy" id="531940"/>
    <lineage>
        <taxon>Bacteria</taxon>
        <taxon>Bacillati</taxon>
        <taxon>Actinomycetota</taxon>
        <taxon>Actinomycetes</taxon>
        <taxon>Pseudonocardiales</taxon>
        <taxon>Pseudonocardiaceae</taxon>
        <taxon>Lentzea</taxon>
    </lineage>
</organism>
<gene>
    <name evidence="2" type="ORF">GCM10022267_69980</name>
</gene>
<dbReference type="InterPro" id="IPR010982">
    <property type="entry name" value="Lambda_DNA-bd_dom_sf"/>
</dbReference>
<keyword evidence="3" id="KW-1185">Reference proteome</keyword>
<proteinExistence type="predicted"/>
<name>A0ABP7BXZ3_9PSEU</name>
<reference evidence="3" key="1">
    <citation type="journal article" date="2019" name="Int. J. Syst. Evol. Microbiol.">
        <title>The Global Catalogue of Microorganisms (GCM) 10K type strain sequencing project: providing services to taxonomists for standard genome sequencing and annotation.</title>
        <authorList>
            <consortium name="The Broad Institute Genomics Platform"/>
            <consortium name="The Broad Institute Genome Sequencing Center for Infectious Disease"/>
            <person name="Wu L."/>
            <person name="Ma J."/>
        </authorList>
    </citation>
    <scope>NUCLEOTIDE SEQUENCE [LARGE SCALE GENOMIC DNA]</scope>
    <source>
        <strain evidence="3">JCM 17494</strain>
    </source>
</reference>
<sequence length="146" mass="16116">MPESSEQRRHELGVFLRSRRARLTPAEVGLPDTRRRTPGLRREELALLAGMSATWYTYLEQGRDVQASDQVLGALASALRLGRSERDHLFRLAGRTAAVYVDQPLPPEVAGVRVPPRRAARSHAGDLFRSAVNSNADAASRMSRTG</sequence>
<feature type="domain" description="HTH cro/C1-type" evidence="1">
    <location>
        <begin position="15"/>
        <end position="86"/>
    </location>
</feature>
<dbReference type="InterPro" id="IPR001387">
    <property type="entry name" value="Cro/C1-type_HTH"/>
</dbReference>
<dbReference type="SMART" id="SM00530">
    <property type="entry name" value="HTH_XRE"/>
    <property type="match status" value="1"/>
</dbReference>
<dbReference type="EMBL" id="BAABBE010000027">
    <property type="protein sequence ID" value="GAA3673191.1"/>
    <property type="molecule type" value="Genomic_DNA"/>
</dbReference>
<accession>A0ABP7BXZ3</accession>
<dbReference type="Proteomes" id="UP001500711">
    <property type="component" value="Unassembled WGS sequence"/>
</dbReference>